<dbReference type="Gene3D" id="2.60.40.1120">
    <property type="entry name" value="Carboxypeptidase-like, regulatory domain"/>
    <property type="match status" value="1"/>
</dbReference>
<sequence length="359" mass="40775">MKLNRFCIVLLFFLAVTSVAFSQGQILSGRVIDTETGEPIHNTEIFISGTTVGCTTDALGQFSIKPPFLPCILIANHVSYEAYVKPIDSTNNLMIELQPSVYRIGGVSVAGKDRRKRNLRFFYAHFIRENQHDIQILNDSVLVFERDDMSFKAHCSDPLLIENDFLGYRITVIIDEFSVTVHDGPTGEQLPLNSGRGGEISNLKGYFYYEPLEESIKDKSEIFEENRRSAYYGSYRHFLKALYDADFSDQGFALEPFPKDSIPFYQIKGGGALLDAKQYLINVDSLHVTYYFDNDQKPVPEKYVNTLNYVFRRGSAIYPTKQAFVVRKNGTSPKLTFTIRGAMTIKNFANSLPEDYTPE</sequence>
<gene>
    <name evidence="2" type="ORF">BC643_3216</name>
</gene>
<dbReference type="Proteomes" id="UP000283387">
    <property type="component" value="Unassembled WGS sequence"/>
</dbReference>
<dbReference type="OrthoDB" id="1109239at2"/>
<keyword evidence="2" id="KW-0378">Hydrolase</keyword>
<keyword evidence="3" id="KW-1185">Reference proteome</keyword>
<dbReference type="RefSeq" id="WP_120274012.1">
    <property type="nucleotide sequence ID" value="NZ_RAPN01000001.1"/>
</dbReference>
<accession>A0A419WBL2</accession>
<protein>
    <submittedName>
        <fullName evidence="2">Carboxypeptidase-like protein</fullName>
    </submittedName>
</protein>
<organism evidence="2 3">
    <name type="scientific">Mangrovibacterium diazotrophicum</name>
    <dbReference type="NCBI Taxonomy" id="1261403"/>
    <lineage>
        <taxon>Bacteria</taxon>
        <taxon>Pseudomonadati</taxon>
        <taxon>Bacteroidota</taxon>
        <taxon>Bacteroidia</taxon>
        <taxon>Marinilabiliales</taxon>
        <taxon>Prolixibacteraceae</taxon>
        <taxon>Mangrovibacterium</taxon>
    </lineage>
</organism>
<name>A0A419WBL2_9BACT</name>
<dbReference type="SUPFAM" id="SSF49464">
    <property type="entry name" value="Carboxypeptidase regulatory domain-like"/>
    <property type="match status" value="1"/>
</dbReference>
<feature type="chain" id="PRO_5019007229" evidence="1">
    <location>
        <begin position="23"/>
        <end position="359"/>
    </location>
</feature>
<keyword evidence="2" id="KW-0645">Protease</keyword>
<dbReference type="GO" id="GO:0004180">
    <property type="term" value="F:carboxypeptidase activity"/>
    <property type="evidence" value="ECO:0007669"/>
    <property type="project" value="UniProtKB-KW"/>
</dbReference>
<comment type="caution">
    <text evidence="2">The sequence shown here is derived from an EMBL/GenBank/DDBJ whole genome shotgun (WGS) entry which is preliminary data.</text>
</comment>
<proteinExistence type="predicted"/>
<dbReference type="EMBL" id="RAPN01000001">
    <property type="protein sequence ID" value="RKD92839.1"/>
    <property type="molecule type" value="Genomic_DNA"/>
</dbReference>
<dbReference type="InterPro" id="IPR008969">
    <property type="entry name" value="CarboxyPept-like_regulatory"/>
</dbReference>
<keyword evidence="1" id="KW-0732">Signal</keyword>
<dbReference type="Pfam" id="PF13715">
    <property type="entry name" value="CarbopepD_reg_2"/>
    <property type="match status" value="1"/>
</dbReference>
<keyword evidence="2" id="KW-0121">Carboxypeptidase</keyword>
<evidence type="ECO:0000256" key="1">
    <source>
        <dbReference type="SAM" id="SignalP"/>
    </source>
</evidence>
<evidence type="ECO:0000313" key="2">
    <source>
        <dbReference type="EMBL" id="RKD92839.1"/>
    </source>
</evidence>
<reference evidence="2 3" key="1">
    <citation type="submission" date="2018-09" db="EMBL/GenBank/DDBJ databases">
        <title>Genomic Encyclopedia of Archaeal and Bacterial Type Strains, Phase II (KMG-II): from individual species to whole genera.</title>
        <authorList>
            <person name="Goeker M."/>
        </authorList>
    </citation>
    <scope>NUCLEOTIDE SEQUENCE [LARGE SCALE GENOMIC DNA]</scope>
    <source>
        <strain evidence="2 3">DSM 27148</strain>
    </source>
</reference>
<evidence type="ECO:0000313" key="3">
    <source>
        <dbReference type="Proteomes" id="UP000283387"/>
    </source>
</evidence>
<feature type="signal peptide" evidence="1">
    <location>
        <begin position="1"/>
        <end position="22"/>
    </location>
</feature>
<dbReference type="AlphaFoldDB" id="A0A419WBL2"/>